<feature type="domain" description="Flagellin N-terminal" evidence="6">
    <location>
        <begin position="3"/>
        <end position="139"/>
    </location>
</feature>
<accession>A0A178LD78</accession>
<dbReference type="Pfam" id="PF00669">
    <property type="entry name" value="Flagellin_N"/>
    <property type="match status" value="1"/>
</dbReference>
<evidence type="ECO:0000259" key="7">
    <source>
        <dbReference type="Pfam" id="PF00700"/>
    </source>
</evidence>
<protein>
    <submittedName>
        <fullName evidence="8">Flagellar biosynthesis protein FlgL</fullName>
    </submittedName>
</protein>
<comment type="similarity">
    <text evidence="3">Belongs to the bacterial flagellin family.</text>
</comment>
<proteinExistence type="inferred from homology"/>
<dbReference type="Pfam" id="PF00700">
    <property type="entry name" value="Flagellin_C"/>
    <property type="match status" value="1"/>
</dbReference>
<comment type="caution">
    <text evidence="8">The sequence shown here is derived from an EMBL/GenBank/DDBJ whole genome shotgun (WGS) entry which is preliminary data.</text>
</comment>
<evidence type="ECO:0000259" key="6">
    <source>
        <dbReference type="Pfam" id="PF00669"/>
    </source>
</evidence>
<dbReference type="InterPro" id="IPR013384">
    <property type="entry name" value="Flagell_FlgL"/>
</dbReference>
<dbReference type="Proteomes" id="UP000078356">
    <property type="component" value="Unassembled WGS sequence"/>
</dbReference>
<evidence type="ECO:0000256" key="1">
    <source>
        <dbReference type="ARBA" id="ARBA00004365"/>
    </source>
</evidence>
<reference evidence="8 9" key="1">
    <citation type="submission" date="2016-04" db="EMBL/GenBank/DDBJ databases">
        <title>Draft Genome Sequences of Staphylococcus capitis Strain H36, S. capitis Strain H65, S. cohnii Strain H62, S. hominis Strain H69, Mycobacterium iranicum Strain H39, Plantibacter sp. Strain H53, Pseudomonas oryzihabitans Strain H72, and Microbacterium sp. Strain H83, isolated from residential settings.</title>
        <authorList>
            <person name="Lymperopoulou D."/>
            <person name="Adams R.I."/>
            <person name="Lindow S."/>
            <person name="Coil D.A."/>
            <person name="Jospin G."/>
            <person name="Eisen J.A."/>
        </authorList>
    </citation>
    <scope>NUCLEOTIDE SEQUENCE [LARGE SCALE GENOMIC DNA]</scope>
    <source>
        <strain evidence="8 9">H72</strain>
    </source>
</reference>
<feature type="domain" description="Flagellin C-terminal" evidence="7">
    <location>
        <begin position="336"/>
        <end position="418"/>
    </location>
</feature>
<evidence type="ECO:0000313" key="9">
    <source>
        <dbReference type="Proteomes" id="UP000078356"/>
    </source>
</evidence>
<keyword evidence="8" id="KW-0282">Flagellum</keyword>
<dbReference type="EMBL" id="LWCR01000023">
    <property type="protein sequence ID" value="OAN28342.1"/>
    <property type="molecule type" value="Genomic_DNA"/>
</dbReference>
<comment type="subcellular location">
    <subcellularLocation>
        <location evidence="1">Bacterial flagellum</location>
    </subcellularLocation>
    <subcellularLocation>
        <location evidence="2">Secreted</location>
    </subcellularLocation>
</comment>
<dbReference type="GO" id="GO:0005198">
    <property type="term" value="F:structural molecule activity"/>
    <property type="evidence" value="ECO:0007669"/>
    <property type="project" value="InterPro"/>
</dbReference>
<dbReference type="GO" id="GO:0071973">
    <property type="term" value="P:bacterial-type flagellum-dependent cell motility"/>
    <property type="evidence" value="ECO:0007669"/>
    <property type="project" value="InterPro"/>
</dbReference>
<keyword evidence="8" id="KW-0969">Cilium</keyword>
<dbReference type="InterPro" id="IPR046358">
    <property type="entry name" value="Flagellin_C"/>
</dbReference>
<dbReference type="AlphaFoldDB" id="A0A178LD78"/>
<dbReference type="InterPro" id="IPR001492">
    <property type="entry name" value="Flagellin"/>
</dbReference>
<dbReference type="NCBIfam" id="TIGR02550">
    <property type="entry name" value="flagell_flgL"/>
    <property type="match status" value="1"/>
</dbReference>
<keyword evidence="8" id="KW-0966">Cell projection</keyword>
<dbReference type="OrthoDB" id="9768249at2"/>
<keyword evidence="4" id="KW-0964">Secreted</keyword>
<dbReference type="GO" id="GO:0009424">
    <property type="term" value="C:bacterial-type flagellum hook"/>
    <property type="evidence" value="ECO:0007669"/>
    <property type="project" value="InterPro"/>
</dbReference>
<dbReference type="SUPFAM" id="SSF64518">
    <property type="entry name" value="Phase 1 flagellin"/>
    <property type="match status" value="1"/>
</dbReference>
<keyword evidence="5" id="KW-0975">Bacterial flagellum</keyword>
<name>A0A178LD78_9PSED</name>
<evidence type="ECO:0000256" key="4">
    <source>
        <dbReference type="ARBA" id="ARBA00022525"/>
    </source>
</evidence>
<evidence type="ECO:0000256" key="2">
    <source>
        <dbReference type="ARBA" id="ARBA00004613"/>
    </source>
</evidence>
<dbReference type="RefSeq" id="WP_064308361.1">
    <property type="nucleotide sequence ID" value="NZ_LWCR01000023.1"/>
</dbReference>
<dbReference type="PANTHER" id="PTHR42792:SF1">
    <property type="entry name" value="FLAGELLAR HOOK-ASSOCIATED PROTEIN 3"/>
    <property type="match status" value="1"/>
</dbReference>
<organism evidence="8 9">
    <name type="scientific">Pseudomonas oryzihabitans</name>
    <dbReference type="NCBI Taxonomy" id="47885"/>
    <lineage>
        <taxon>Bacteria</taxon>
        <taxon>Pseudomonadati</taxon>
        <taxon>Pseudomonadota</taxon>
        <taxon>Gammaproteobacteria</taxon>
        <taxon>Pseudomonadales</taxon>
        <taxon>Pseudomonadaceae</taxon>
        <taxon>Pseudomonas</taxon>
    </lineage>
</organism>
<gene>
    <name evidence="8" type="ORF">A4V15_04590</name>
</gene>
<dbReference type="InterPro" id="IPR001029">
    <property type="entry name" value="Flagellin_N"/>
</dbReference>
<dbReference type="PANTHER" id="PTHR42792">
    <property type="entry name" value="FLAGELLIN"/>
    <property type="match status" value="1"/>
</dbReference>
<dbReference type="Gene3D" id="1.20.1330.10">
    <property type="entry name" value="f41 fragment of flagellin, N-terminal domain"/>
    <property type="match status" value="2"/>
</dbReference>
<dbReference type="GO" id="GO:0005576">
    <property type="term" value="C:extracellular region"/>
    <property type="evidence" value="ECO:0007669"/>
    <property type="project" value="UniProtKB-SubCell"/>
</dbReference>
<evidence type="ECO:0000313" key="8">
    <source>
        <dbReference type="EMBL" id="OAN28342.1"/>
    </source>
</evidence>
<sequence>MRISTAQAFNNGISGLQNNYGNVTRTQEEISTGKKILTPADDPVASVKLLQLSQEEALNDQYKTGMTSAKNSLNSEEAILNSVGTVIQRVRELAVQAGNGALDSKDRSTIGTELAQREDELLTLLNSKDASGKYLFSGNMSDTQPFVREPDGTYTYKGDEGQRQVQIASSTFIAIGDNGKDIFESATNTNRIKTAPEPTNTGSGRISLGLVEDKVAYDQFAQQYSQGVGVYFSSEKDYYLYDLAGAVANPPTAITGTSSTLDTTALSKNFIRFGGTKVQFDGAPVAGDQFSLKADQTVEKRSLLNVVSDLRKSLQSTADNPEGARGVRDFTAVALGNLDSTYAQVLSVQGKIGARLNTVDTTESFISDISLVNKSVMSDLGELDYPEALTRLSLQNTVMQAAQQSFVKISGLSLFNYL</sequence>
<evidence type="ECO:0000256" key="3">
    <source>
        <dbReference type="ARBA" id="ARBA00005709"/>
    </source>
</evidence>
<evidence type="ECO:0000256" key="5">
    <source>
        <dbReference type="ARBA" id="ARBA00023143"/>
    </source>
</evidence>